<dbReference type="OrthoDB" id="3552888at2759"/>
<dbReference type="EMBL" id="LFMY01000019">
    <property type="protein sequence ID" value="OKL55554.1"/>
    <property type="molecule type" value="Genomic_DNA"/>
</dbReference>
<dbReference type="GeneID" id="31008915"/>
<keyword evidence="1" id="KW-0812">Transmembrane</keyword>
<keyword evidence="1" id="KW-0472">Membrane</keyword>
<name>A0A1Q5Q6T0_TALAT</name>
<organism evidence="2 3">
    <name type="scientific">Talaromyces atroroseus</name>
    <dbReference type="NCBI Taxonomy" id="1441469"/>
    <lineage>
        <taxon>Eukaryota</taxon>
        <taxon>Fungi</taxon>
        <taxon>Dikarya</taxon>
        <taxon>Ascomycota</taxon>
        <taxon>Pezizomycotina</taxon>
        <taxon>Eurotiomycetes</taxon>
        <taxon>Eurotiomycetidae</taxon>
        <taxon>Eurotiales</taxon>
        <taxon>Trichocomaceae</taxon>
        <taxon>Talaromyces</taxon>
        <taxon>Talaromyces sect. Trachyspermi</taxon>
    </lineage>
</organism>
<feature type="transmembrane region" description="Helical" evidence="1">
    <location>
        <begin position="6"/>
        <end position="25"/>
    </location>
</feature>
<dbReference type="AlphaFoldDB" id="A0A1Q5Q6T0"/>
<dbReference type="RefSeq" id="XP_020115675.1">
    <property type="nucleotide sequence ID" value="XM_020264143.1"/>
</dbReference>
<comment type="caution">
    <text evidence="2">The sequence shown here is derived from an EMBL/GenBank/DDBJ whole genome shotgun (WGS) entry which is preliminary data.</text>
</comment>
<evidence type="ECO:0000313" key="3">
    <source>
        <dbReference type="Proteomes" id="UP000214365"/>
    </source>
</evidence>
<protein>
    <submittedName>
        <fullName evidence="2">Uncharacterized protein</fullName>
    </submittedName>
</protein>
<proteinExistence type="predicted"/>
<sequence>MKLDSIILGIISTAIGVVQGASLVYDANLDRMLKFLLKSIAIYVRVSHKGRSLIFFCNFESQDINIKCGNLIQPAKQVFDACTIGNSYNYGYVARSIVDGPQNVSYLVVIGDDYAFAP</sequence>
<keyword evidence="1" id="KW-1133">Transmembrane helix</keyword>
<keyword evidence="3" id="KW-1185">Reference proteome</keyword>
<gene>
    <name evidence="2" type="ORF">UA08_09159</name>
</gene>
<dbReference type="Proteomes" id="UP000214365">
    <property type="component" value="Unassembled WGS sequence"/>
</dbReference>
<reference evidence="2 3" key="1">
    <citation type="submission" date="2015-06" db="EMBL/GenBank/DDBJ databases">
        <title>Talaromyces atroroseus IBT 11181 draft genome.</title>
        <authorList>
            <person name="Rasmussen K.B."/>
            <person name="Rasmussen S."/>
            <person name="Petersen B."/>
            <person name="Sicheritz-Ponten T."/>
            <person name="Mortensen U.H."/>
            <person name="Thrane U."/>
        </authorList>
    </citation>
    <scope>NUCLEOTIDE SEQUENCE [LARGE SCALE GENOMIC DNA]</scope>
    <source>
        <strain evidence="2 3">IBT 11181</strain>
    </source>
</reference>
<evidence type="ECO:0000256" key="1">
    <source>
        <dbReference type="SAM" id="Phobius"/>
    </source>
</evidence>
<evidence type="ECO:0000313" key="2">
    <source>
        <dbReference type="EMBL" id="OKL55554.1"/>
    </source>
</evidence>
<accession>A0A1Q5Q6T0</accession>